<reference evidence="5 8" key="3">
    <citation type="submission" date="2020-08" db="EMBL/GenBank/DDBJ databases">
        <title>Genomic Encyclopedia of Type Strains, Phase III (KMG-III): the genomes of soil and plant-associated and newly described type strains.</title>
        <authorList>
            <person name="Whitman W."/>
        </authorList>
    </citation>
    <scope>NUCLEOTIDE SEQUENCE [LARGE SCALE GENOMIC DNA]</scope>
    <source>
        <strain evidence="5 8">CECT 3259</strain>
    </source>
</reference>
<dbReference type="PANTHER" id="PTHR43884:SF20">
    <property type="entry name" value="ACYL-COA DEHYDROGENASE FADE28"/>
    <property type="match status" value="1"/>
</dbReference>
<accession>A0A2N8NV50</accession>
<organism evidence="6 7">
    <name type="scientific">Streptomyces eurocidicus</name>
    <name type="common">Streptoverticillium eurocidicus</name>
    <dbReference type="NCBI Taxonomy" id="66423"/>
    <lineage>
        <taxon>Bacteria</taxon>
        <taxon>Bacillati</taxon>
        <taxon>Actinomycetota</taxon>
        <taxon>Actinomycetes</taxon>
        <taxon>Kitasatosporales</taxon>
        <taxon>Streptomycetaceae</taxon>
        <taxon>Streptomyces</taxon>
    </lineage>
</organism>
<dbReference type="PANTHER" id="PTHR43884">
    <property type="entry name" value="ACYL-COA DEHYDROGENASE"/>
    <property type="match status" value="1"/>
</dbReference>
<dbReference type="InterPro" id="IPR037069">
    <property type="entry name" value="AcylCoA_DH/ox_N_sf"/>
</dbReference>
<dbReference type="InterPro" id="IPR046373">
    <property type="entry name" value="Acyl-CoA_Oxase/DH_mid-dom_sf"/>
</dbReference>
<reference evidence="6" key="1">
    <citation type="submission" date="2015-07" db="EMBL/GenBank/DDBJ databases">
        <authorList>
            <person name="Noorani M."/>
        </authorList>
    </citation>
    <scope>NUCLEOTIDE SEQUENCE [LARGE SCALE GENOMIC DNA]</scope>
    <source>
        <strain evidence="6">ATCC 27428</strain>
    </source>
</reference>
<evidence type="ECO:0000313" key="7">
    <source>
        <dbReference type="Proteomes" id="UP000235945"/>
    </source>
</evidence>
<evidence type="ECO:0000259" key="4">
    <source>
        <dbReference type="Pfam" id="PF02771"/>
    </source>
</evidence>
<comment type="caution">
    <text evidence="6">The sequence shown here is derived from an EMBL/GenBank/DDBJ whole genome shotgun (WGS) entry which is preliminary data.</text>
</comment>
<protein>
    <submittedName>
        <fullName evidence="5">Alkylation response protein AidB-like acyl-CoA dehydrogenase</fullName>
    </submittedName>
    <submittedName>
        <fullName evidence="6">Oxidoreductase</fullName>
    </submittedName>
</protein>
<evidence type="ECO:0000256" key="2">
    <source>
        <dbReference type="ARBA" id="ARBA00022827"/>
    </source>
</evidence>
<dbReference type="InterPro" id="IPR009100">
    <property type="entry name" value="AcylCoA_DH/oxidase_NM_dom_sf"/>
</dbReference>
<keyword evidence="3" id="KW-0560">Oxidoreductase</keyword>
<gene>
    <name evidence="6" type="ORF">AF335_18925</name>
    <name evidence="5" type="ORF">FHS36_005906</name>
</gene>
<reference evidence="7" key="2">
    <citation type="submission" date="2015-07" db="EMBL/GenBank/DDBJ databases">
        <authorList>
            <person name="Graham D.E."/>
            <person name="Giannone R.J."/>
            <person name="Gulvik C.A."/>
            <person name="Hettich R.L."/>
            <person name="Klingeman D.M."/>
            <person name="Mahan K.M."/>
            <person name="Parry R.J."/>
            <person name="Spain J.C."/>
        </authorList>
    </citation>
    <scope>NUCLEOTIDE SEQUENCE [LARGE SCALE GENOMIC DNA]</scope>
    <source>
        <strain evidence="7">ATCC 27428</strain>
    </source>
</reference>
<keyword evidence="1" id="KW-0285">Flavoprotein</keyword>
<dbReference type="GO" id="GO:0003995">
    <property type="term" value="F:acyl-CoA dehydrogenase activity"/>
    <property type="evidence" value="ECO:0007669"/>
    <property type="project" value="TreeGrafter"/>
</dbReference>
<dbReference type="RefSeq" id="WP_102919602.1">
    <property type="nucleotide sequence ID" value="NZ_JACHJF010000027.1"/>
</dbReference>
<sequence length="377" mass="39224">MRFLARERATLDSLLPGLDKELAGRPLAELESPGNPGVKAFREAGGAGLLVPAAHGGKGADALAAVRVQRAIGARSPSLAVATTMHHFSLASLVALSETGNGFEWMLLTGVVNGGLLLASGFAEGQPNGSILRPTMSARVTEAGVVMNGAKRPCSLARSMDLLTASVMVPREDGTGEQLAVVLIPAESPGIAVSPFWGSFALAGAESDQVTVTDVLVPHDLVVRTDVPEGEVLDDIQTTGFVWFELLMTASYLGAASALVERLVGNDRVPELERVRLVGELEAAVAAVENVARQTGAALCDQGLLVDSLHVRYAAQDTLARVVPRAVELLGGLNFMSSDDIAYLAAAVHGLGLHPPARAKMAAPLARYLAGHSLEIV</sequence>
<proteinExistence type="predicted"/>
<dbReference type="InterPro" id="IPR013786">
    <property type="entry name" value="AcylCoA_DH/ox_N"/>
</dbReference>
<keyword evidence="7" id="KW-1185">Reference proteome</keyword>
<dbReference type="Pfam" id="PF02771">
    <property type="entry name" value="Acyl-CoA_dh_N"/>
    <property type="match status" value="1"/>
</dbReference>
<dbReference type="OrthoDB" id="2986495at2"/>
<evidence type="ECO:0000313" key="6">
    <source>
        <dbReference type="EMBL" id="PNE32609.1"/>
    </source>
</evidence>
<evidence type="ECO:0000256" key="3">
    <source>
        <dbReference type="ARBA" id="ARBA00023002"/>
    </source>
</evidence>
<evidence type="ECO:0000313" key="5">
    <source>
        <dbReference type="EMBL" id="MBB5122435.1"/>
    </source>
</evidence>
<keyword evidence="2" id="KW-0274">FAD</keyword>
<dbReference type="GO" id="GO:0050660">
    <property type="term" value="F:flavin adenine dinucleotide binding"/>
    <property type="evidence" value="ECO:0007669"/>
    <property type="project" value="InterPro"/>
</dbReference>
<dbReference type="Gene3D" id="1.10.540.10">
    <property type="entry name" value="Acyl-CoA dehydrogenase/oxidase, N-terminal domain"/>
    <property type="match status" value="1"/>
</dbReference>
<feature type="domain" description="Acyl-CoA dehydrogenase/oxidase N-terminal" evidence="4">
    <location>
        <begin position="38"/>
        <end position="92"/>
    </location>
</feature>
<dbReference type="EMBL" id="LGUI01000005">
    <property type="protein sequence ID" value="PNE32609.1"/>
    <property type="molecule type" value="Genomic_DNA"/>
</dbReference>
<name>A0A2N8NV50_STREU</name>
<dbReference type="SUPFAM" id="SSF56645">
    <property type="entry name" value="Acyl-CoA dehydrogenase NM domain-like"/>
    <property type="match status" value="1"/>
</dbReference>
<dbReference type="AlphaFoldDB" id="A0A2N8NV50"/>
<evidence type="ECO:0000313" key="8">
    <source>
        <dbReference type="Proteomes" id="UP000528608"/>
    </source>
</evidence>
<dbReference type="Gene3D" id="2.40.110.10">
    <property type="entry name" value="Butyryl-CoA Dehydrogenase, subunit A, domain 2"/>
    <property type="match status" value="1"/>
</dbReference>
<evidence type="ECO:0000256" key="1">
    <source>
        <dbReference type="ARBA" id="ARBA00022630"/>
    </source>
</evidence>
<dbReference type="EMBL" id="JACHJF010000027">
    <property type="protein sequence ID" value="MBB5122435.1"/>
    <property type="molecule type" value="Genomic_DNA"/>
</dbReference>
<dbReference type="Proteomes" id="UP000235945">
    <property type="component" value="Unassembled WGS sequence"/>
</dbReference>
<dbReference type="Proteomes" id="UP000528608">
    <property type="component" value="Unassembled WGS sequence"/>
</dbReference>